<proteinExistence type="predicted"/>
<protein>
    <submittedName>
        <fullName evidence="1">Uncharacterized protein</fullName>
    </submittedName>
</protein>
<dbReference type="OrthoDB" id="1260025at2"/>
<dbReference type="RefSeq" id="WP_124800966.1">
    <property type="nucleotide sequence ID" value="NZ_CP034161.1"/>
</dbReference>
<dbReference type="Proteomes" id="UP000281810">
    <property type="component" value="Chromosome"/>
</dbReference>
<evidence type="ECO:0000313" key="1">
    <source>
        <dbReference type="EMBL" id="AZI38630.1"/>
    </source>
</evidence>
<keyword evidence="2" id="KW-1185">Reference proteome</keyword>
<gene>
    <name evidence="1" type="ORF">EIB74_01010</name>
</gene>
<reference evidence="2" key="1">
    <citation type="submission" date="2018-11" db="EMBL/GenBank/DDBJ databases">
        <title>Proposal to divide the Flavobacteriaceae and reorganize its genera based on Amino Acid Identity values calculated from whole genome sequences.</title>
        <authorList>
            <person name="Nicholson A.C."/>
            <person name="Gulvik C.A."/>
            <person name="Whitney A.M."/>
            <person name="Humrighouse B.W."/>
            <person name="Bell M."/>
            <person name="Holmes B."/>
            <person name="Steigerwalt A.B."/>
            <person name="Villarma A."/>
            <person name="Sheth M."/>
            <person name="Batra D."/>
            <person name="Pryor J."/>
            <person name="Bernardet J.-F."/>
            <person name="Hugo C."/>
            <person name="Kampfer P."/>
            <person name="Newman J.D."/>
            <person name="McQuiston J.R."/>
        </authorList>
    </citation>
    <scope>NUCLEOTIDE SEQUENCE [LARGE SCALE GENOMIC DNA]</scope>
    <source>
        <strain evidence="2">F5649</strain>
    </source>
</reference>
<sequence>MKNYVLAIIPILIGIGTVYITKTEKSDIRNAVIQGYIFNHSTNQWDRSVMCGTDGIICTVNGLPTGQQVFGTTGPEVDHPETANVELYKLE</sequence>
<dbReference type="EMBL" id="CP034161">
    <property type="protein sequence ID" value="AZI38630.1"/>
    <property type="molecule type" value="Genomic_DNA"/>
</dbReference>
<evidence type="ECO:0000313" key="2">
    <source>
        <dbReference type="Proteomes" id="UP000281810"/>
    </source>
</evidence>
<accession>A0A3G8Y093</accession>
<name>A0A3G8Y093_9FLAO</name>
<dbReference type="AlphaFoldDB" id="A0A3G8Y093"/>
<organism evidence="1 2">
    <name type="scientific">Epilithonimonas vandammei</name>
    <dbReference type="NCBI Taxonomy" id="2487072"/>
    <lineage>
        <taxon>Bacteria</taxon>
        <taxon>Pseudomonadati</taxon>
        <taxon>Bacteroidota</taxon>
        <taxon>Flavobacteriia</taxon>
        <taxon>Flavobacteriales</taxon>
        <taxon>Weeksellaceae</taxon>
        <taxon>Chryseobacterium group</taxon>
        <taxon>Epilithonimonas</taxon>
    </lineage>
</organism>